<organism evidence="2 3">
    <name type="scientific">Diatrype stigma</name>
    <dbReference type="NCBI Taxonomy" id="117547"/>
    <lineage>
        <taxon>Eukaryota</taxon>
        <taxon>Fungi</taxon>
        <taxon>Dikarya</taxon>
        <taxon>Ascomycota</taxon>
        <taxon>Pezizomycotina</taxon>
        <taxon>Sordariomycetes</taxon>
        <taxon>Xylariomycetidae</taxon>
        <taxon>Xylariales</taxon>
        <taxon>Diatrypaceae</taxon>
        <taxon>Diatrype</taxon>
    </lineage>
</organism>
<name>A0AAN9UW28_9PEZI</name>
<comment type="caution">
    <text evidence="2">The sequence shown here is derived from an EMBL/GenBank/DDBJ whole genome shotgun (WGS) entry which is preliminary data.</text>
</comment>
<feature type="region of interest" description="Disordered" evidence="1">
    <location>
        <begin position="1"/>
        <end position="29"/>
    </location>
</feature>
<keyword evidence="3" id="KW-1185">Reference proteome</keyword>
<accession>A0AAN9UW28</accession>
<evidence type="ECO:0000256" key="1">
    <source>
        <dbReference type="SAM" id="MobiDB-lite"/>
    </source>
</evidence>
<sequence>MGGRGRKRVLSSDDDEPEIIDNPRHQPPRKIRQSNIEDALIKVDEQLINKTQKVVTDMTRTNYSIVDAIQEFHALDRKITDHEAIVQRYLEDNVDRRERCELQPVGAHRSSWEQLKPRFASIVQGILEHLEEVTNDKRSALDETESLREEVASNKATAPGNAHSLEAAMNEAIESLGKAVESLKNDPGKDIQLSPEFIRKAIEEPAALSIKKAFEDVTKHTQPLEKLLQSVLRAQKCNEPTKSIRIDCDSKKVHSSNFFYKLKDIDFRPPSGMWNWVNITWQLLRYDLWGNESFRYLLQFNLKAPVCLERHWRGHDCNHSSRDYLGSPEVLWYCQNVMEIEAEEEPPAHVSTAIPKYVIYLGDLLVHTKISDDGHPSYETSENNMCLVMDITKPSKSLWLVYKYEYQSARELCEFEFHPDWKSFPNVETQLDLVSIANGIGDWKEGNQEFPYQHLDNQQVEDTMRRTACRVKPVFTRPKLDDVLQAIEDGWVGYEDGQVG</sequence>
<dbReference type="EMBL" id="JAKJXP020000075">
    <property type="protein sequence ID" value="KAK7749273.1"/>
    <property type="molecule type" value="Genomic_DNA"/>
</dbReference>
<evidence type="ECO:0000313" key="3">
    <source>
        <dbReference type="Proteomes" id="UP001320420"/>
    </source>
</evidence>
<proteinExistence type="predicted"/>
<protein>
    <submittedName>
        <fullName evidence="2">Uncharacterized protein</fullName>
    </submittedName>
</protein>
<evidence type="ECO:0000313" key="2">
    <source>
        <dbReference type="EMBL" id="KAK7749273.1"/>
    </source>
</evidence>
<gene>
    <name evidence="2" type="ORF">SLS62_008242</name>
</gene>
<reference evidence="2 3" key="1">
    <citation type="submission" date="2024-02" db="EMBL/GenBank/DDBJ databases">
        <title>De novo assembly and annotation of 12 fungi associated with fruit tree decline syndrome in Ontario, Canada.</title>
        <authorList>
            <person name="Sulman M."/>
            <person name="Ellouze W."/>
            <person name="Ilyukhin E."/>
        </authorList>
    </citation>
    <scope>NUCLEOTIDE SEQUENCE [LARGE SCALE GENOMIC DNA]</scope>
    <source>
        <strain evidence="2 3">M11/M66-122</strain>
    </source>
</reference>
<dbReference type="Proteomes" id="UP001320420">
    <property type="component" value="Unassembled WGS sequence"/>
</dbReference>
<dbReference type="AlphaFoldDB" id="A0AAN9UW28"/>